<name>R7QMB7_CHOCR</name>
<evidence type="ECO:0000256" key="2">
    <source>
        <dbReference type="ARBA" id="ARBA00004123"/>
    </source>
</evidence>
<dbReference type="InterPro" id="IPR041708">
    <property type="entry name" value="PUS1/PUS2-like"/>
</dbReference>
<gene>
    <name evidence="12" type="ORF">CHC_T00006828001</name>
</gene>
<dbReference type="Gene3D" id="3.30.70.580">
    <property type="entry name" value="Pseudouridine synthase I, catalytic domain, N-terminal subdomain"/>
    <property type="match status" value="1"/>
</dbReference>
<feature type="domain" description="Pseudouridine synthase I TruA alpha/beta" evidence="11">
    <location>
        <begin position="199"/>
        <end position="314"/>
    </location>
</feature>
<dbReference type="Gene3D" id="3.30.70.660">
    <property type="entry name" value="Pseudouridine synthase I, catalytic domain, C-terminal subdomain"/>
    <property type="match status" value="1"/>
</dbReference>
<dbReference type="Proteomes" id="UP000012073">
    <property type="component" value="Unassembled WGS sequence"/>
</dbReference>
<dbReference type="InterPro" id="IPR020095">
    <property type="entry name" value="PsdUridine_synth_TruA_C"/>
</dbReference>
<dbReference type="STRING" id="2769.R7QMB7"/>
<dbReference type="KEGG" id="ccp:CHC_T00006828001"/>
<dbReference type="FunFam" id="3.30.70.580:FF:000002">
    <property type="entry name" value="tRNA pseudouridine synthase"/>
    <property type="match status" value="1"/>
</dbReference>
<evidence type="ECO:0000256" key="10">
    <source>
        <dbReference type="PIRSR" id="PIRSR641708-2"/>
    </source>
</evidence>
<dbReference type="CDD" id="cd02568">
    <property type="entry name" value="PseudoU_synth_PUS1_PUS2"/>
    <property type="match status" value="1"/>
</dbReference>
<dbReference type="InterPro" id="IPR020103">
    <property type="entry name" value="PsdUridine_synth_cat_dom_sf"/>
</dbReference>
<comment type="similarity">
    <text evidence="3">Belongs to the tRNA pseudouridine synthase TruA family.</text>
</comment>
<dbReference type="RefSeq" id="XP_005709946.1">
    <property type="nucleotide sequence ID" value="XM_005709889.1"/>
</dbReference>
<keyword evidence="6" id="KW-0413">Isomerase</keyword>
<evidence type="ECO:0000259" key="11">
    <source>
        <dbReference type="Pfam" id="PF01416"/>
    </source>
</evidence>
<sequence length="375" mass="42417">MFILAPPASLAFRTRHALHRKVATVRWRACTTPAINSRPRSETRNRDVAKRKVALLVAYDGAKYHGLQRNAGVDTVSDVLETALHGAGAISDDNLGFLPKIKWQVAARTDRGVSAAGNVVSAKLLFNKDEQESGAAFELTTARVNAELPDHVRLFGIKYTTSSFSAKASCGERWYEYMLPLSALRGHKSLAQFRDTLNLFEGSHRFHNYTVGQDHTIPPRQQAMRYITKATCDMEPVHLDSPLLTDHAQSHWVRIYVRGQSFMLHQIRKMVSAAVLIHNSDAPEDTVQKSFEQNVLINVPPAPAVGLFLDCCHFRWYNERHKERLPEPLSLHSFESAREKFKHEHIFPSIARRAAEDDALEAYFRTAEKHPIQFS</sequence>
<protein>
    <recommendedName>
        <fullName evidence="11">Pseudouridine synthase I TruA alpha/beta domain-containing protein</fullName>
    </recommendedName>
</protein>
<evidence type="ECO:0000313" key="12">
    <source>
        <dbReference type="EMBL" id="CDF39652.1"/>
    </source>
</evidence>
<comment type="catalytic activity">
    <reaction evidence="1">
        <text>a uridine in mRNA = a pseudouridine in mRNA</text>
        <dbReference type="Rhea" id="RHEA:56644"/>
        <dbReference type="Rhea" id="RHEA-COMP:14658"/>
        <dbReference type="Rhea" id="RHEA-COMP:14659"/>
        <dbReference type="ChEBI" id="CHEBI:65314"/>
        <dbReference type="ChEBI" id="CHEBI:65315"/>
    </reaction>
</comment>
<dbReference type="NCBIfam" id="TIGR00071">
    <property type="entry name" value="hisT_truA"/>
    <property type="match status" value="1"/>
</dbReference>
<dbReference type="OMA" id="CDARTYT"/>
<comment type="catalytic activity">
    <reaction evidence="8">
        <text>a uridine in tRNA = a pseudouridine in tRNA</text>
        <dbReference type="Rhea" id="RHEA:54572"/>
        <dbReference type="Rhea" id="RHEA-COMP:13339"/>
        <dbReference type="Rhea" id="RHEA-COMP:13934"/>
        <dbReference type="ChEBI" id="CHEBI:65314"/>
        <dbReference type="ChEBI" id="CHEBI:65315"/>
    </reaction>
</comment>
<evidence type="ECO:0000313" key="13">
    <source>
        <dbReference type="Proteomes" id="UP000012073"/>
    </source>
</evidence>
<dbReference type="SUPFAM" id="SSF55120">
    <property type="entry name" value="Pseudouridine synthase"/>
    <property type="match status" value="1"/>
</dbReference>
<dbReference type="Gramene" id="CDF39652">
    <property type="protein sequence ID" value="CDF39652"/>
    <property type="gene ID" value="CHC_T00006828001"/>
</dbReference>
<keyword evidence="5" id="KW-0819">tRNA processing</keyword>
<dbReference type="OrthoDB" id="10256309at2759"/>
<reference evidence="13" key="1">
    <citation type="journal article" date="2013" name="Proc. Natl. Acad. Sci. U.S.A.">
        <title>Genome structure and metabolic features in the red seaweed Chondrus crispus shed light on evolution of the Archaeplastida.</title>
        <authorList>
            <person name="Collen J."/>
            <person name="Porcel B."/>
            <person name="Carre W."/>
            <person name="Ball S.G."/>
            <person name="Chaparro C."/>
            <person name="Tonon T."/>
            <person name="Barbeyron T."/>
            <person name="Michel G."/>
            <person name="Noel B."/>
            <person name="Valentin K."/>
            <person name="Elias M."/>
            <person name="Artiguenave F."/>
            <person name="Arun A."/>
            <person name="Aury J.M."/>
            <person name="Barbosa-Neto J.F."/>
            <person name="Bothwell J.H."/>
            <person name="Bouget F.Y."/>
            <person name="Brillet L."/>
            <person name="Cabello-Hurtado F."/>
            <person name="Capella-Gutierrez S."/>
            <person name="Charrier B."/>
            <person name="Cladiere L."/>
            <person name="Cock J.M."/>
            <person name="Coelho S.M."/>
            <person name="Colleoni C."/>
            <person name="Czjzek M."/>
            <person name="Da Silva C."/>
            <person name="Delage L."/>
            <person name="Denoeud F."/>
            <person name="Deschamps P."/>
            <person name="Dittami S.M."/>
            <person name="Gabaldon T."/>
            <person name="Gachon C.M."/>
            <person name="Groisillier A."/>
            <person name="Herve C."/>
            <person name="Jabbari K."/>
            <person name="Katinka M."/>
            <person name="Kloareg B."/>
            <person name="Kowalczyk N."/>
            <person name="Labadie K."/>
            <person name="Leblanc C."/>
            <person name="Lopez P.J."/>
            <person name="McLachlan D.H."/>
            <person name="Meslet-Cladiere L."/>
            <person name="Moustafa A."/>
            <person name="Nehr Z."/>
            <person name="Nyvall Collen P."/>
            <person name="Panaud O."/>
            <person name="Partensky F."/>
            <person name="Poulain J."/>
            <person name="Rensing S.A."/>
            <person name="Rousvoal S."/>
            <person name="Samson G."/>
            <person name="Symeonidi A."/>
            <person name="Weissenbach J."/>
            <person name="Zambounis A."/>
            <person name="Wincker P."/>
            <person name="Boyen C."/>
        </authorList>
    </citation>
    <scope>NUCLEOTIDE SEQUENCE [LARGE SCALE GENOMIC DNA]</scope>
    <source>
        <strain evidence="13">cv. Stackhouse</strain>
    </source>
</reference>
<accession>R7QMB7</accession>
<evidence type="ECO:0000256" key="8">
    <source>
        <dbReference type="ARBA" id="ARBA00036943"/>
    </source>
</evidence>
<keyword evidence="4" id="KW-0507">mRNA processing</keyword>
<dbReference type="InterPro" id="IPR001406">
    <property type="entry name" value="PsdUridine_synth_TruA"/>
</dbReference>
<dbReference type="InterPro" id="IPR020094">
    <property type="entry name" value="TruA/RsuA/RluB/E/F_N"/>
</dbReference>
<dbReference type="GO" id="GO:0009982">
    <property type="term" value="F:pseudouridine synthase activity"/>
    <property type="evidence" value="ECO:0007669"/>
    <property type="project" value="InterPro"/>
</dbReference>
<evidence type="ECO:0000256" key="1">
    <source>
        <dbReference type="ARBA" id="ARBA00001166"/>
    </source>
</evidence>
<dbReference type="GO" id="GO:0031119">
    <property type="term" value="P:tRNA pseudouridine synthesis"/>
    <property type="evidence" value="ECO:0007669"/>
    <property type="project" value="InterPro"/>
</dbReference>
<dbReference type="PANTHER" id="PTHR11142">
    <property type="entry name" value="PSEUDOURIDYLATE SYNTHASE"/>
    <property type="match status" value="1"/>
</dbReference>
<feature type="active site" description="Nucleophile" evidence="9">
    <location>
        <position position="110"/>
    </location>
</feature>
<proteinExistence type="inferred from homology"/>
<evidence type="ECO:0000256" key="5">
    <source>
        <dbReference type="ARBA" id="ARBA00022694"/>
    </source>
</evidence>
<comment type="subcellular location">
    <subcellularLocation>
        <location evidence="2">Nucleus</location>
    </subcellularLocation>
</comment>
<dbReference type="GeneID" id="17317655"/>
<dbReference type="InterPro" id="IPR020097">
    <property type="entry name" value="PsdUridine_synth_TruA_a/b_dom"/>
</dbReference>
<keyword evidence="13" id="KW-1185">Reference proteome</keyword>
<evidence type="ECO:0000256" key="3">
    <source>
        <dbReference type="ARBA" id="ARBA00009375"/>
    </source>
</evidence>
<dbReference type="AlphaFoldDB" id="R7QMB7"/>
<dbReference type="PhylomeDB" id="R7QMB7"/>
<organism evidence="12 13">
    <name type="scientific">Chondrus crispus</name>
    <name type="common">Carrageen Irish moss</name>
    <name type="synonym">Polymorpha crispa</name>
    <dbReference type="NCBI Taxonomy" id="2769"/>
    <lineage>
        <taxon>Eukaryota</taxon>
        <taxon>Rhodophyta</taxon>
        <taxon>Florideophyceae</taxon>
        <taxon>Rhodymeniophycidae</taxon>
        <taxon>Gigartinales</taxon>
        <taxon>Gigartinaceae</taxon>
        <taxon>Chondrus</taxon>
    </lineage>
</organism>
<dbReference type="GO" id="GO:0006397">
    <property type="term" value="P:mRNA processing"/>
    <property type="evidence" value="ECO:0007669"/>
    <property type="project" value="UniProtKB-KW"/>
</dbReference>
<dbReference type="PANTHER" id="PTHR11142:SF4">
    <property type="entry name" value="PSEUDOURIDYLATE SYNTHASE 1 HOMOLOG"/>
    <property type="match status" value="1"/>
</dbReference>
<dbReference type="GO" id="GO:0005634">
    <property type="term" value="C:nucleus"/>
    <property type="evidence" value="ECO:0007669"/>
    <property type="project" value="UniProtKB-SubCell"/>
</dbReference>
<dbReference type="FunFam" id="3.30.70.660:FF:000002">
    <property type="entry name" value="tRNA pseudouridine synthase"/>
    <property type="match status" value="1"/>
</dbReference>
<keyword evidence="7" id="KW-0539">Nucleus</keyword>
<dbReference type="Pfam" id="PF01416">
    <property type="entry name" value="PseudoU_synth_1"/>
    <property type="match status" value="1"/>
</dbReference>
<evidence type="ECO:0000256" key="4">
    <source>
        <dbReference type="ARBA" id="ARBA00022664"/>
    </source>
</evidence>
<dbReference type="EMBL" id="HG002060">
    <property type="protein sequence ID" value="CDF39652.1"/>
    <property type="molecule type" value="Genomic_DNA"/>
</dbReference>
<evidence type="ECO:0000256" key="9">
    <source>
        <dbReference type="PIRSR" id="PIRSR641708-1"/>
    </source>
</evidence>
<dbReference type="GO" id="GO:1990481">
    <property type="term" value="P:mRNA pseudouridine synthesis"/>
    <property type="evidence" value="ECO:0007669"/>
    <property type="project" value="TreeGrafter"/>
</dbReference>
<dbReference type="GO" id="GO:0003723">
    <property type="term" value="F:RNA binding"/>
    <property type="evidence" value="ECO:0007669"/>
    <property type="project" value="InterPro"/>
</dbReference>
<evidence type="ECO:0000256" key="6">
    <source>
        <dbReference type="ARBA" id="ARBA00023235"/>
    </source>
</evidence>
<evidence type="ECO:0000256" key="7">
    <source>
        <dbReference type="ARBA" id="ARBA00023242"/>
    </source>
</evidence>
<feature type="binding site" evidence="10">
    <location>
        <position position="175"/>
    </location>
    <ligand>
        <name>substrate</name>
    </ligand>
</feature>